<evidence type="ECO:0000313" key="2">
    <source>
        <dbReference type="Proteomes" id="UP000695562"/>
    </source>
</evidence>
<protein>
    <submittedName>
        <fullName evidence="1">Uncharacterized protein</fullName>
    </submittedName>
</protein>
<sequence>MDKYYRCVFSNLYISTKIFTHVHQIQLNDYSLKYNDIVDAGWMYRNGHIELLKEKINNTNIKLYVCNKELFSLIANAETCLFIALFERTKNSALGDLDNKSAYDDFLSNIHNKEVLMYLHKEGHLRSFNS</sequence>
<reference evidence="1" key="1">
    <citation type="submission" date="2020-01" db="EMBL/GenBank/DDBJ databases">
        <title>Development of genomics and gene disruption for Polysphondylium violaceum indicates a role for the polyketide synthase stlB in stalk morphogenesis.</title>
        <authorList>
            <person name="Narita B."/>
            <person name="Kawabe Y."/>
            <person name="Kin K."/>
            <person name="Saito T."/>
            <person name="Gibbs R."/>
            <person name="Kuspa A."/>
            <person name="Muzny D."/>
            <person name="Queller D."/>
            <person name="Richards S."/>
            <person name="Strassman J."/>
            <person name="Sucgang R."/>
            <person name="Worley K."/>
            <person name="Schaap P."/>
        </authorList>
    </citation>
    <scope>NUCLEOTIDE SEQUENCE</scope>
    <source>
        <strain evidence="1">QSvi11</strain>
    </source>
</reference>
<keyword evidence="2" id="KW-1185">Reference proteome</keyword>
<name>A0A8J4PJJ3_9MYCE</name>
<comment type="caution">
    <text evidence="1">The sequence shown here is derived from an EMBL/GenBank/DDBJ whole genome shotgun (WGS) entry which is preliminary data.</text>
</comment>
<accession>A0A8J4PJJ3</accession>
<evidence type="ECO:0000313" key="1">
    <source>
        <dbReference type="EMBL" id="KAF2068199.1"/>
    </source>
</evidence>
<dbReference type="EMBL" id="AJWJ01001137">
    <property type="protein sequence ID" value="KAF2068199.1"/>
    <property type="molecule type" value="Genomic_DNA"/>
</dbReference>
<proteinExistence type="predicted"/>
<dbReference type="AlphaFoldDB" id="A0A8J4PJJ3"/>
<gene>
    <name evidence="1" type="ORF">CYY_010476</name>
</gene>
<organism evidence="1 2">
    <name type="scientific">Polysphondylium violaceum</name>
    <dbReference type="NCBI Taxonomy" id="133409"/>
    <lineage>
        <taxon>Eukaryota</taxon>
        <taxon>Amoebozoa</taxon>
        <taxon>Evosea</taxon>
        <taxon>Eumycetozoa</taxon>
        <taxon>Dictyostelia</taxon>
        <taxon>Dictyosteliales</taxon>
        <taxon>Dictyosteliaceae</taxon>
        <taxon>Polysphondylium</taxon>
    </lineage>
</organism>
<dbReference type="Proteomes" id="UP000695562">
    <property type="component" value="Unassembled WGS sequence"/>
</dbReference>